<dbReference type="InterPro" id="IPR013783">
    <property type="entry name" value="Ig-like_fold"/>
</dbReference>
<evidence type="ECO:0000259" key="1">
    <source>
        <dbReference type="Pfam" id="PF00149"/>
    </source>
</evidence>
<dbReference type="Pfam" id="PF00149">
    <property type="entry name" value="Metallophos"/>
    <property type="match status" value="1"/>
</dbReference>
<dbReference type="InterPro" id="IPR032285">
    <property type="entry name" value="Metallophos_N"/>
</dbReference>
<dbReference type="SUPFAM" id="SSF56300">
    <property type="entry name" value="Metallo-dependent phosphatases"/>
    <property type="match status" value="1"/>
</dbReference>
<evidence type="ECO:0000313" key="4">
    <source>
        <dbReference type="Proteomes" id="UP000320766"/>
    </source>
</evidence>
<evidence type="ECO:0000259" key="2">
    <source>
        <dbReference type="Pfam" id="PF16371"/>
    </source>
</evidence>
<dbReference type="Gene3D" id="2.60.40.10">
    <property type="entry name" value="Immunoglobulins"/>
    <property type="match status" value="1"/>
</dbReference>
<evidence type="ECO:0000313" key="3">
    <source>
        <dbReference type="EMBL" id="RZN71738.1"/>
    </source>
</evidence>
<dbReference type="InterPro" id="IPR004843">
    <property type="entry name" value="Calcineurin-like_PHP"/>
</dbReference>
<reference evidence="3 4" key="1">
    <citation type="journal article" date="2019" name="Nat. Microbiol.">
        <title>Wide diversity of methane and short-chain alkane metabolisms in uncultured archaea.</title>
        <authorList>
            <person name="Borrel G."/>
            <person name="Adam P.S."/>
            <person name="McKay L.J."/>
            <person name="Chen L.X."/>
            <person name="Sierra-Garcia I.N."/>
            <person name="Sieber C.M."/>
            <person name="Letourneur Q."/>
            <person name="Ghozlane A."/>
            <person name="Andersen G.L."/>
            <person name="Li W.J."/>
            <person name="Hallam S.J."/>
            <person name="Muyzer G."/>
            <person name="de Oliveira V.M."/>
            <person name="Inskeep W.P."/>
            <person name="Banfield J.F."/>
            <person name="Gribaldo S."/>
        </authorList>
    </citation>
    <scope>NUCLEOTIDE SEQUENCE [LARGE SCALE GENOMIC DNA]</scope>
    <source>
        <strain evidence="3">NM1b</strain>
    </source>
</reference>
<organism evidence="3 4">
    <name type="scientific">Candidatus Methanolliviera hydrocarbonicum</name>
    <dbReference type="NCBI Taxonomy" id="2491085"/>
    <lineage>
        <taxon>Archaea</taxon>
        <taxon>Methanobacteriati</taxon>
        <taxon>Methanobacteriota</taxon>
        <taxon>Candidatus Methanoliparia</taxon>
        <taxon>Candidatus Methanoliparales</taxon>
        <taxon>Candidatus Methanollivieraceae</taxon>
        <taxon>Candidatus Methanolliviera</taxon>
    </lineage>
</organism>
<feature type="domain" description="Calcineurin-like phosphoesterase N-terminal" evidence="2">
    <location>
        <begin position="52"/>
        <end position="99"/>
    </location>
</feature>
<dbReference type="PANTHER" id="PTHR43143">
    <property type="entry name" value="METALLOPHOSPHOESTERASE, CALCINEURIN SUPERFAMILY"/>
    <property type="match status" value="1"/>
</dbReference>
<proteinExistence type="predicted"/>
<comment type="caution">
    <text evidence="3">The sequence shown here is derived from an EMBL/GenBank/DDBJ whole genome shotgun (WGS) entry which is preliminary data.</text>
</comment>
<dbReference type="SUPFAM" id="SSF117074">
    <property type="entry name" value="Hypothetical protein PA1324"/>
    <property type="match status" value="1"/>
</dbReference>
<dbReference type="InterPro" id="IPR051918">
    <property type="entry name" value="STPP_CPPED1"/>
</dbReference>
<dbReference type="PANTHER" id="PTHR43143:SF1">
    <property type="entry name" value="SERINE_THREONINE-PROTEIN PHOSPHATASE CPPED1"/>
    <property type="match status" value="1"/>
</dbReference>
<protein>
    <recommendedName>
        <fullName evidence="5">Calcineurin-like phosphoesterase domain-containing protein</fullName>
    </recommendedName>
</protein>
<dbReference type="AlphaFoldDB" id="A0A520KZ28"/>
<dbReference type="InterPro" id="IPR029052">
    <property type="entry name" value="Metallo-depent_PP-like"/>
</dbReference>
<dbReference type="Gene3D" id="3.60.21.10">
    <property type="match status" value="1"/>
</dbReference>
<dbReference type="GO" id="GO:0016787">
    <property type="term" value="F:hydrolase activity"/>
    <property type="evidence" value="ECO:0007669"/>
    <property type="project" value="InterPro"/>
</dbReference>
<feature type="domain" description="Calcineurin-like phosphoesterase" evidence="1">
    <location>
        <begin position="125"/>
        <end position="327"/>
    </location>
</feature>
<dbReference type="EMBL" id="RXIL01000036">
    <property type="protein sequence ID" value="RZN71738.1"/>
    <property type="molecule type" value="Genomic_DNA"/>
</dbReference>
<sequence>MGLKAKRDKKILCLALFSIFIFISGVIPPAISDHQTINGIVFEDLNQDGEKDADEVGILGIEVSNGGDVTTTNESGEYELPNEGKFVFICTPSGYTPTTPWYSKADGERDFGIYYDPAKDTDNFTFVHMTDVHICKKDECLEALGSSARVDPEEYFGIVIEDINSTDPAFVIDTGDMIAEGNTATAQKAREWFDMYDETVSDLTTPLYHTFGNHELVGTDNEKMSPADEGYGKEIYEERYGPTYYSFDYGMYHFVILDAPHETPSATVNMPEEQINWLRRDLSLNEDRKILVFYHEPLSEWGRSSSEVLDLLREYDVDGLFCGHTHHDVLTNLGGIPEQQTGAVCGNWWSNKETPYGSPGGYRIIVVTEGGISTSYRGVAS</sequence>
<name>A0A520KZ28_9EURY</name>
<dbReference type="Pfam" id="PF16371">
    <property type="entry name" value="MetallophosN"/>
    <property type="match status" value="1"/>
</dbReference>
<dbReference type="Proteomes" id="UP000320766">
    <property type="component" value="Unassembled WGS sequence"/>
</dbReference>
<accession>A0A520KZ28</accession>
<gene>
    <name evidence="3" type="ORF">EF807_02140</name>
</gene>
<evidence type="ECO:0008006" key="5">
    <source>
        <dbReference type="Google" id="ProtNLM"/>
    </source>
</evidence>